<evidence type="ECO:0000313" key="2">
    <source>
        <dbReference type="Proteomes" id="UP000077202"/>
    </source>
</evidence>
<organism evidence="1 2">
    <name type="scientific">Marchantia polymorpha subsp. ruderalis</name>
    <dbReference type="NCBI Taxonomy" id="1480154"/>
    <lineage>
        <taxon>Eukaryota</taxon>
        <taxon>Viridiplantae</taxon>
        <taxon>Streptophyta</taxon>
        <taxon>Embryophyta</taxon>
        <taxon>Marchantiophyta</taxon>
        <taxon>Marchantiopsida</taxon>
        <taxon>Marchantiidae</taxon>
        <taxon>Marchantiales</taxon>
        <taxon>Marchantiaceae</taxon>
        <taxon>Marchantia</taxon>
    </lineage>
</organism>
<gene>
    <name evidence="1" type="ORF">AXG93_1112s1070</name>
</gene>
<reference evidence="1" key="1">
    <citation type="submission" date="2016-03" db="EMBL/GenBank/DDBJ databases">
        <title>Mechanisms controlling the formation of the plant cell surface in tip-growing cells are functionally conserved among land plants.</title>
        <authorList>
            <person name="Honkanen S."/>
            <person name="Jones V.A."/>
            <person name="Morieri G."/>
            <person name="Champion C."/>
            <person name="Hetherington A.J."/>
            <person name="Kelly S."/>
            <person name="Saint-Marcoux D."/>
            <person name="Proust H."/>
            <person name="Prescott H."/>
            <person name="Dolan L."/>
        </authorList>
    </citation>
    <scope>NUCLEOTIDE SEQUENCE [LARGE SCALE GENOMIC DNA]</scope>
    <source>
        <tissue evidence="1">Whole gametophyte</tissue>
    </source>
</reference>
<dbReference type="AlphaFoldDB" id="A0A176WBT2"/>
<accession>A0A176WBT2</accession>
<sequence>MQGRQAKQEEGFGTCLYSGDRSGGGGAGQGIWSKMDGYMFYILADAKRGLDASTQSSSNAESAMQPRRAQFITKQPHCLESAHLPTFPFQELFEAFWSSVLSDFDGLLWPGWNLVSLGKILVTPALTVAAGAVTKSG</sequence>
<dbReference type="Proteomes" id="UP000077202">
    <property type="component" value="Unassembled WGS sequence"/>
</dbReference>
<proteinExistence type="predicted"/>
<name>A0A176WBT2_MARPO</name>
<keyword evidence="2" id="KW-1185">Reference proteome</keyword>
<protein>
    <submittedName>
        <fullName evidence="1">Uncharacterized protein</fullName>
    </submittedName>
</protein>
<evidence type="ECO:0000313" key="1">
    <source>
        <dbReference type="EMBL" id="OAE30091.1"/>
    </source>
</evidence>
<comment type="caution">
    <text evidence="1">The sequence shown here is derived from an EMBL/GenBank/DDBJ whole genome shotgun (WGS) entry which is preliminary data.</text>
</comment>
<dbReference type="EMBL" id="LVLJ01001367">
    <property type="protein sequence ID" value="OAE30091.1"/>
    <property type="molecule type" value="Genomic_DNA"/>
</dbReference>